<sequence length="738" mass="77993">MAQLSPSPPAATGRTQRRPVNGHDHEEHPVEPQPPLPAAQVPASAPPYPYEGDLEDAGLLPRPTYPGEPTESEITPRDSWHSSGEPAWGRGEPDPPSRYSGPRPVTGPRPVEPLRPVGAPRADEPRLGRRGDNPTGGLRAIDGGLSRDGREQSRADLTDTEVNGPRLIDSPEGLPTRQARDRLSEAGGRLLEGLRRRSPEFGRAFGRDRTEAPADVPAAPEEPPAAPVESPHPDRLAYEPRRSSESRSPETDGDLPPRRSARAGEESTEPREAAPRAAGRREFRPLDLDSRRADQPEEGRRRAIPDPADEPTFRQSGYSGGFPAYPPPPPGLLPPGRDEFDDFGRAAEALPKRVPSDDVPLIPAAPIAGPPAADTPDLARIRDSLRREDPAPERDRPDGFDVDAIQAAVREVAGVRHATVHITESGAHKLRLDLTDGADPAEVSRMVARLLQERMGLAASSQEGLPIGGEASVPASVTPIRPTAAEPPADAPSRPQSRSGVSYLPRPATTPKSESSSAASAHVPIQPGVRPVPSQPVPALPAQPAPADEPARRRRVSPPTESLPVEPAAATDETGEQLAAGYLPGQPTAAVVGPPALDPGGRPGPRVLIEHVQTRTFGLDVTVEVELAVGEQVATGVATGPAVDGYVLRLCAVAAASAVDELLRSDDNGEEPGRCYVEHAAVVPFGTTEVALVVLLLACDGWVEQLSGSAVVGGDRRQAVVRATLAAVNRRLEGLLPS</sequence>
<protein>
    <submittedName>
        <fullName evidence="2">Uncharacterized protein</fullName>
    </submittedName>
</protein>
<dbReference type="RefSeq" id="WP_310414149.1">
    <property type="nucleotide sequence ID" value="NZ_JAVDYC010000001.1"/>
</dbReference>
<evidence type="ECO:0000313" key="2">
    <source>
        <dbReference type="EMBL" id="MDR7322974.1"/>
    </source>
</evidence>
<evidence type="ECO:0000313" key="3">
    <source>
        <dbReference type="Proteomes" id="UP001183629"/>
    </source>
</evidence>
<feature type="compositionally biased region" description="Pro residues" evidence="1">
    <location>
        <begin position="533"/>
        <end position="544"/>
    </location>
</feature>
<reference evidence="2 3" key="1">
    <citation type="submission" date="2023-07" db="EMBL/GenBank/DDBJ databases">
        <title>Sequencing the genomes of 1000 actinobacteria strains.</title>
        <authorList>
            <person name="Klenk H.-P."/>
        </authorList>
    </citation>
    <scope>NUCLEOTIDE SEQUENCE [LARGE SCALE GENOMIC DNA]</scope>
    <source>
        <strain evidence="2 3">DSM 44711</strain>
    </source>
</reference>
<comment type="caution">
    <text evidence="2">The sequence shown here is derived from an EMBL/GenBank/DDBJ whole genome shotgun (WGS) entry which is preliminary data.</text>
</comment>
<feature type="compositionally biased region" description="Basic and acidic residues" evidence="1">
    <location>
        <begin position="21"/>
        <end position="30"/>
    </location>
</feature>
<name>A0AAE3ZQ91_9ACTN</name>
<dbReference type="EMBL" id="JAVDYC010000001">
    <property type="protein sequence ID" value="MDR7322974.1"/>
    <property type="molecule type" value="Genomic_DNA"/>
</dbReference>
<feature type="compositionally biased region" description="Basic and acidic residues" evidence="1">
    <location>
        <begin position="336"/>
        <end position="356"/>
    </location>
</feature>
<feature type="compositionally biased region" description="Pro residues" evidence="1">
    <location>
        <begin position="324"/>
        <end position="333"/>
    </location>
</feature>
<dbReference type="Proteomes" id="UP001183629">
    <property type="component" value="Unassembled WGS sequence"/>
</dbReference>
<accession>A0AAE3ZQ91</accession>
<feature type="compositionally biased region" description="Basic and acidic residues" evidence="1">
    <location>
        <begin position="192"/>
        <end position="212"/>
    </location>
</feature>
<organism evidence="2 3">
    <name type="scientific">Catenuloplanes niger</name>
    <dbReference type="NCBI Taxonomy" id="587534"/>
    <lineage>
        <taxon>Bacteria</taxon>
        <taxon>Bacillati</taxon>
        <taxon>Actinomycetota</taxon>
        <taxon>Actinomycetes</taxon>
        <taxon>Micromonosporales</taxon>
        <taxon>Micromonosporaceae</taxon>
        <taxon>Catenuloplanes</taxon>
    </lineage>
</organism>
<feature type="compositionally biased region" description="Low complexity" evidence="1">
    <location>
        <begin position="360"/>
        <end position="372"/>
    </location>
</feature>
<feature type="compositionally biased region" description="Basic and acidic residues" evidence="1">
    <location>
        <begin position="145"/>
        <end position="157"/>
    </location>
</feature>
<dbReference type="AlphaFoldDB" id="A0AAE3ZQ91"/>
<feature type="compositionally biased region" description="Basic and acidic residues" evidence="1">
    <location>
        <begin position="121"/>
        <end position="132"/>
    </location>
</feature>
<feature type="compositionally biased region" description="Basic and acidic residues" evidence="1">
    <location>
        <begin position="377"/>
        <end position="399"/>
    </location>
</feature>
<feature type="compositionally biased region" description="Basic and acidic residues" evidence="1">
    <location>
        <begin position="262"/>
        <end position="304"/>
    </location>
</feature>
<keyword evidence="3" id="KW-1185">Reference proteome</keyword>
<evidence type="ECO:0000256" key="1">
    <source>
        <dbReference type="SAM" id="MobiDB-lite"/>
    </source>
</evidence>
<feature type="compositionally biased region" description="Polar residues" evidence="1">
    <location>
        <begin position="510"/>
        <end position="519"/>
    </location>
</feature>
<gene>
    <name evidence="2" type="ORF">J2S44_003224</name>
</gene>
<feature type="compositionally biased region" description="Basic and acidic residues" evidence="1">
    <location>
        <begin position="231"/>
        <end position="250"/>
    </location>
</feature>
<feature type="region of interest" description="Disordered" evidence="1">
    <location>
        <begin position="1"/>
        <end position="402"/>
    </location>
</feature>
<proteinExistence type="predicted"/>
<feature type="region of interest" description="Disordered" evidence="1">
    <location>
        <begin position="460"/>
        <end position="573"/>
    </location>
</feature>